<evidence type="ECO:0000259" key="9">
    <source>
        <dbReference type="PROSITE" id="PS51282"/>
    </source>
</evidence>
<evidence type="ECO:0000256" key="2">
    <source>
        <dbReference type="ARBA" id="ARBA00022723"/>
    </source>
</evidence>
<dbReference type="SMART" id="SM01180">
    <property type="entry name" value="DWNN"/>
    <property type="match status" value="1"/>
</dbReference>
<dbReference type="GO" id="GO:0006511">
    <property type="term" value="P:ubiquitin-dependent protein catabolic process"/>
    <property type="evidence" value="ECO:0007669"/>
    <property type="project" value="TreeGrafter"/>
</dbReference>
<evidence type="ECO:0000313" key="11">
    <source>
        <dbReference type="Proteomes" id="UP000678499"/>
    </source>
</evidence>
<keyword evidence="4" id="KW-0862">Zinc</keyword>
<sequence>MAIYYRFRSCYETDMLILNEPCIKVRTAKECIARSKRLNLGVNCELRLLDADTMDPFDDDDTELQRNRSVIVQRVPTGLKVEKCHPNQSESSRRLKRGFANNDENPDGLDEGGHMFPKALFAESEEERIKEAMNESSVLYNPKNYKKFRGMKPTGPVPLDYVCNRCGDSGHWINDCPVNSSRRFATGIPTSFMKPVSNPSTPGALIIPGGLLAVPRIVDDAYNTKKQEPLPFLPPTARALKPDKHKELRCIACTDFCKDAVRIKCCRVLFCDDCVRPALVENQTCPACLENNVKCSDLMPATRELTPFLLQEMHCAKPTEVGVLEMTTPSSSCTDDVIPIDQHGLAVCPSSLPCTYGHSRVLTERRHLRSTEHTHLSLAIEELRIKSERLKLELGLLKPPPPPLLPYVPSGGHHCRANYSHLSYPVHGYSDYR</sequence>
<dbReference type="PANTHER" id="PTHR15439:SF0">
    <property type="entry name" value="CELL DIVISION CYCLE AND APOPTOSIS REGULATOR PROTEIN 1-RELATED"/>
    <property type="match status" value="1"/>
</dbReference>
<evidence type="ECO:0000313" key="10">
    <source>
        <dbReference type="EMBL" id="CAD7278068.1"/>
    </source>
</evidence>
<dbReference type="PROSITE" id="PS50158">
    <property type="entry name" value="ZF_CCHC"/>
    <property type="match status" value="1"/>
</dbReference>
<dbReference type="GO" id="GO:0016567">
    <property type="term" value="P:protein ubiquitination"/>
    <property type="evidence" value="ECO:0007669"/>
    <property type="project" value="InterPro"/>
</dbReference>
<dbReference type="Proteomes" id="UP000678499">
    <property type="component" value="Unassembled WGS sequence"/>
</dbReference>
<evidence type="ECO:0000256" key="7">
    <source>
        <dbReference type="SAM" id="MobiDB-lite"/>
    </source>
</evidence>
<keyword evidence="3 6" id="KW-0863">Zinc-finger</keyword>
<dbReference type="Gene3D" id="4.10.60.10">
    <property type="entry name" value="Zinc finger, CCHC-type"/>
    <property type="match status" value="1"/>
</dbReference>
<evidence type="ECO:0000259" key="8">
    <source>
        <dbReference type="PROSITE" id="PS50158"/>
    </source>
</evidence>
<keyword evidence="11" id="KW-1185">Reference proteome</keyword>
<dbReference type="InterPro" id="IPR001878">
    <property type="entry name" value="Znf_CCHC"/>
</dbReference>
<dbReference type="GO" id="GO:0061630">
    <property type="term" value="F:ubiquitin protein ligase activity"/>
    <property type="evidence" value="ECO:0007669"/>
    <property type="project" value="InterPro"/>
</dbReference>
<proteinExistence type="predicted"/>
<gene>
    <name evidence="10" type="ORF">NMOB1V02_LOCUS5782</name>
</gene>
<dbReference type="SMART" id="SM00343">
    <property type="entry name" value="ZnF_C2HC"/>
    <property type="match status" value="1"/>
</dbReference>
<dbReference type="GO" id="GO:0008270">
    <property type="term" value="F:zinc ion binding"/>
    <property type="evidence" value="ECO:0007669"/>
    <property type="project" value="UniProtKB-KW"/>
</dbReference>
<dbReference type="PANTHER" id="PTHR15439">
    <property type="entry name" value="RETINOBLASTOMA-BINDING PROTEIN 6"/>
    <property type="match status" value="1"/>
</dbReference>
<evidence type="ECO:0000256" key="1">
    <source>
        <dbReference type="ARBA" id="ARBA00004123"/>
    </source>
</evidence>
<dbReference type="EMBL" id="CAJPEX010001098">
    <property type="protein sequence ID" value="CAG0918220.1"/>
    <property type="molecule type" value="Genomic_DNA"/>
</dbReference>
<evidence type="ECO:0000256" key="5">
    <source>
        <dbReference type="ARBA" id="ARBA00023242"/>
    </source>
</evidence>
<dbReference type="Gene3D" id="3.10.20.90">
    <property type="entry name" value="Phosphatidylinositol 3-kinase Catalytic Subunit, Chain A, domain 1"/>
    <property type="match status" value="1"/>
</dbReference>
<dbReference type="EMBL" id="OA883135">
    <property type="protein sequence ID" value="CAD7278068.1"/>
    <property type="molecule type" value="Genomic_DNA"/>
</dbReference>
<evidence type="ECO:0000256" key="3">
    <source>
        <dbReference type="ARBA" id="ARBA00022771"/>
    </source>
</evidence>
<keyword evidence="2" id="KW-0479">Metal-binding</keyword>
<dbReference type="InterPro" id="IPR033489">
    <property type="entry name" value="RBBP6"/>
</dbReference>
<name>A0A7R9GEU6_9CRUS</name>
<dbReference type="OrthoDB" id="106784at2759"/>
<dbReference type="SUPFAM" id="SSF57850">
    <property type="entry name" value="RING/U-box"/>
    <property type="match status" value="1"/>
</dbReference>
<feature type="domain" description="DWNN" evidence="9">
    <location>
        <begin position="3"/>
        <end position="76"/>
    </location>
</feature>
<comment type="subcellular location">
    <subcellularLocation>
        <location evidence="1">Nucleus</location>
    </subcellularLocation>
</comment>
<dbReference type="GO" id="GO:0006397">
    <property type="term" value="P:mRNA processing"/>
    <property type="evidence" value="ECO:0007669"/>
    <property type="project" value="InterPro"/>
</dbReference>
<organism evidence="10">
    <name type="scientific">Notodromas monacha</name>
    <dbReference type="NCBI Taxonomy" id="399045"/>
    <lineage>
        <taxon>Eukaryota</taxon>
        <taxon>Metazoa</taxon>
        <taxon>Ecdysozoa</taxon>
        <taxon>Arthropoda</taxon>
        <taxon>Crustacea</taxon>
        <taxon>Oligostraca</taxon>
        <taxon>Ostracoda</taxon>
        <taxon>Podocopa</taxon>
        <taxon>Podocopida</taxon>
        <taxon>Cypridocopina</taxon>
        <taxon>Cypridoidea</taxon>
        <taxon>Cyprididae</taxon>
        <taxon>Notodromas</taxon>
    </lineage>
</organism>
<dbReference type="GO" id="GO:0005634">
    <property type="term" value="C:nucleus"/>
    <property type="evidence" value="ECO:0007669"/>
    <property type="project" value="UniProtKB-SubCell"/>
</dbReference>
<dbReference type="Pfam" id="PF13696">
    <property type="entry name" value="zf-CCHC_2"/>
    <property type="match status" value="1"/>
</dbReference>
<dbReference type="InterPro" id="IPR013083">
    <property type="entry name" value="Znf_RING/FYVE/PHD"/>
</dbReference>
<dbReference type="Gene3D" id="3.30.40.10">
    <property type="entry name" value="Zinc/RING finger domain, C3HC4 (zinc finger)"/>
    <property type="match status" value="1"/>
</dbReference>
<keyword evidence="5" id="KW-0539">Nucleus</keyword>
<dbReference type="Pfam" id="PF08783">
    <property type="entry name" value="DWNN"/>
    <property type="match status" value="1"/>
</dbReference>
<reference evidence="10" key="1">
    <citation type="submission" date="2020-11" db="EMBL/GenBank/DDBJ databases">
        <authorList>
            <person name="Tran Van P."/>
        </authorList>
    </citation>
    <scope>NUCLEOTIDE SEQUENCE</scope>
</reference>
<dbReference type="SUPFAM" id="SSF57756">
    <property type="entry name" value="Retrovirus zinc finger-like domains"/>
    <property type="match status" value="1"/>
</dbReference>
<evidence type="ECO:0000256" key="6">
    <source>
        <dbReference type="PROSITE-ProRule" id="PRU00047"/>
    </source>
</evidence>
<protein>
    <submittedName>
        <fullName evidence="10">Uncharacterized protein</fullName>
    </submittedName>
</protein>
<dbReference type="PROSITE" id="PS51282">
    <property type="entry name" value="DWNN"/>
    <property type="match status" value="1"/>
</dbReference>
<feature type="domain" description="CCHC-type" evidence="8">
    <location>
        <begin position="163"/>
        <end position="177"/>
    </location>
</feature>
<dbReference type="InterPro" id="IPR025829">
    <property type="entry name" value="Zn_knuckle_CX2CX3GHX4C"/>
</dbReference>
<dbReference type="AlphaFoldDB" id="A0A7R9GEU6"/>
<dbReference type="InterPro" id="IPR036875">
    <property type="entry name" value="Znf_CCHC_sf"/>
</dbReference>
<dbReference type="GO" id="GO:0003676">
    <property type="term" value="F:nucleic acid binding"/>
    <property type="evidence" value="ECO:0007669"/>
    <property type="project" value="InterPro"/>
</dbReference>
<feature type="region of interest" description="Disordered" evidence="7">
    <location>
        <begin position="83"/>
        <end position="113"/>
    </location>
</feature>
<evidence type="ECO:0000256" key="4">
    <source>
        <dbReference type="ARBA" id="ARBA00022833"/>
    </source>
</evidence>
<dbReference type="InterPro" id="IPR014891">
    <property type="entry name" value="DWNN_domain"/>
</dbReference>
<accession>A0A7R9GEU6</accession>